<dbReference type="RefSeq" id="WP_242973200.1">
    <property type="nucleotide sequence ID" value="NZ_CAXSWW010000005.1"/>
</dbReference>
<dbReference type="EMBL" id="JAQMLA010000215">
    <property type="protein sequence ID" value="MDB8689068.1"/>
    <property type="molecule type" value="Genomic_DNA"/>
</dbReference>
<dbReference type="SUPFAM" id="SSF47598">
    <property type="entry name" value="Ribbon-helix-helix"/>
    <property type="match status" value="1"/>
</dbReference>
<reference evidence="1" key="1">
    <citation type="submission" date="2023-01" db="EMBL/GenBank/DDBJ databases">
        <title>Human gut microbiome strain richness.</title>
        <authorList>
            <person name="Chen-Liaw A."/>
        </authorList>
    </citation>
    <scope>NUCLEOTIDE SEQUENCE</scope>
    <source>
        <strain evidence="1">RTP21484st1_H11_RTP21484_190118</strain>
    </source>
</reference>
<sequence length="68" mass="8024">MKEGDKLTLSDQRKEYLYDYQKSKLKRIPLDVQKEKYEEIKAAADHAGESVNGYIKKAIDERMERDSE</sequence>
<organism evidence="1 2">
    <name type="scientific">Mediterraneibacter gnavus</name>
    <name type="common">Ruminococcus gnavus</name>
    <dbReference type="NCBI Taxonomy" id="33038"/>
    <lineage>
        <taxon>Bacteria</taxon>
        <taxon>Bacillati</taxon>
        <taxon>Bacillota</taxon>
        <taxon>Clostridia</taxon>
        <taxon>Lachnospirales</taxon>
        <taxon>Lachnospiraceae</taxon>
        <taxon>Mediterraneibacter</taxon>
    </lineage>
</organism>
<comment type="caution">
    <text evidence="1">The sequence shown here is derived from an EMBL/GenBank/DDBJ whole genome shotgun (WGS) entry which is preliminary data.</text>
</comment>
<accession>A0AAW6DL17</accession>
<dbReference type="AlphaFoldDB" id="A0AAW6DL17"/>
<dbReference type="GO" id="GO:0006355">
    <property type="term" value="P:regulation of DNA-templated transcription"/>
    <property type="evidence" value="ECO:0007669"/>
    <property type="project" value="InterPro"/>
</dbReference>
<dbReference type="Proteomes" id="UP001212160">
    <property type="component" value="Unassembled WGS sequence"/>
</dbReference>
<evidence type="ECO:0000313" key="1">
    <source>
        <dbReference type="EMBL" id="MDB8689068.1"/>
    </source>
</evidence>
<gene>
    <name evidence="1" type="ORF">PNW85_21005</name>
</gene>
<evidence type="ECO:0000313" key="2">
    <source>
        <dbReference type="Proteomes" id="UP001212160"/>
    </source>
</evidence>
<proteinExistence type="predicted"/>
<evidence type="ECO:0008006" key="3">
    <source>
        <dbReference type="Google" id="ProtNLM"/>
    </source>
</evidence>
<dbReference type="InterPro" id="IPR010985">
    <property type="entry name" value="Ribbon_hlx_hlx"/>
</dbReference>
<name>A0AAW6DL17_MEDGN</name>
<protein>
    <recommendedName>
        <fullName evidence="3">Antitoxin</fullName>
    </recommendedName>
</protein>